<dbReference type="EMBL" id="JPKZ01001706">
    <property type="protein sequence ID" value="KHN80598.1"/>
    <property type="molecule type" value="Genomic_DNA"/>
</dbReference>
<feature type="coiled-coil region" evidence="1">
    <location>
        <begin position="200"/>
        <end position="230"/>
    </location>
</feature>
<name>A0A0B2VGD5_TOXCA</name>
<dbReference type="AlphaFoldDB" id="A0A0B2VGD5"/>
<dbReference type="Proteomes" id="UP000031036">
    <property type="component" value="Unassembled WGS sequence"/>
</dbReference>
<keyword evidence="3" id="KW-1185">Reference proteome</keyword>
<comment type="caution">
    <text evidence="2">The sequence shown here is derived from an EMBL/GenBank/DDBJ whole genome shotgun (WGS) entry which is preliminary data.</text>
</comment>
<evidence type="ECO:0000313" key="3">
    <source>
        <dbReference type="Proteomes" id="UP000031036"/>
    </source>
</evidence>
<dbReference type="STRING" id="6265.A0A0B2VGD5"/>
<dbReference type="PANTHER" id="PTHR35153">
    <property type="entry name" value="COILED-COIL DOMAIN-CONTAINING PROTEIN 154"/>
    <property type="match status" value="1"/>
</dbReference>
<dbReference type="PANTHER" id="PTHR35153:SF1">
    <property type="entry name" value="COILED-COIL DOMAIN-CONTAINING PROTEIN 154"/>
    <property type="match status" value="1"/>
</dbReference>
<reference evidence="2 3" key="1">
    <citation type="submission" date="2014-11" db="EMBL/GenBank/DDBJ databases">
        <title>Genetic blueprint of the zoonotic pathogen Toxocara canis.</title>
        <authorList>
            <person name="Zhu X.-Q."/>
            <person name="Korhonen P.K."/>
            <person name="Cai H."/>
            <person name="Young N.D."/>
            <person name="Nejsum P."/>
            <person name="von Samson-Himmelstjerna G."/>
            <person name="Boag P.R."/>
            <person name="Tan P."/>
            <person name="Li Q."/>
            <person name="Min J."/>
            <person name="Yang Y."/>
            <person name="Wang X."/>
            <person name="Fang X."/>
            <person name="Hall R.S."/>
            <person name="Hofmann A."/>
            <person name="Sternberg P.W."/>
            <person name="Jex A.R."/>
            <person name="Gasser R.B."/>
        </authorList>
    </citation>
    <scope>NUCLEOTIDE SEQUENCE [LARGE SCALE GENOMIC DNA]</scope>
    <source>
        <strain evidence="2">PN_DK_2014</strain>
    </source>
</reference>
<gene>
    <name evidence="2" type="ORF">Tcan_10919</name>
</gene>
<feature type="coiled-coil region" evidence="1">
    <location>
        <begin position="20"/>
        <end position="54"/>
    </location>
</feature>
<evidence type="ECO:0000256" key="1">
    <source>
        <dbReference type="SAM" id="Coils"/>
    </source>
</evidence>
<dbReference type="OMA" id="QMRRTHE"/>
<accession>A0A0B2VGD5</accession>
<protein>
    <submittedName>
        <fullName evidence="2">Uncharacterized protein</fullName>
    </submittedName>
</protein>
<organism evidence="2 3">
    <name type="scientific">Toxocara canis</name>
    <name type="common">Canine roundworm</name>
    <dbReference type="NCBI Taxonomy" id="6265"/>
    <lineage>
        <taxon>Eukaryota</taxon>
        <taxon>Metazoa</taxon>
        <taxon>Ecdysozoa</taxon>
        <taxon>Nematoda</taxon>
        <taxon>Chromadorea</taxon>
        <taxon>Rhabditida</taxon>
        <taxon>Spirurina</taxon>
        <taxon>Ascaridomorpha</taxon>
        <taxon>Ascaridoidea</taxon>
        <taxon>Toxocaridae</taxon>
        <taxon>Toxocara</taxon>
    </lineage>
</organism>
<keyword evidence="1" id="KW-0175">Coiled coil</keyword>
<sequence length="276" mass="32576">MWQQFPSVMLKRRYSSQTLKDESKARLEFEKEYKQKWEEELNRCVKNIEAIRSTQMEDNSKYKERFTKINEALAALEKHLEMGNKKVDKIITADIQMRRTHEKGLLAKANEMDERVTKYMDALKRRVDDVNTGKRNVQLPAFDADALRREMESIAADKNKISMEGLLKLEEKMSNMQKAFIREHDEIVRKLHDANDADQSEELKMQMKKLDEVKNSMEMANKRLHDKVERQIPNDKLAESVTTVKDLLERKINGEIQQRERDVEGLLSTLQSFKKQ</sequence>
<evidence type="ECO:0000313" key="2">
    <source>
        <dbReference type="EMBL" id="KHN80598.1"/>
    </source>
</evidence>
<proteinExistence type="predicted"/>
<dbReference type="InterPro" id="IPR029512">
    <property type="entry name" value="CCDC154"/>
</dbReference>
<dbReference type="OrthoDB" id="9445857at2759"/>